<protein>
    <submittedName>
        <fullName evidence="1">Uncharacterized protein</fullName>
    </submittedName>
</protein>
<name>A0ACC2F3W9_DALPE</name>
<keyword evidence="2" id="KW-1185">Reference proteome</keyword>
<sequence length="175" mass="19373">MDRLVLSRAMRDCDCLQDQLNKREGIIAFQPRAVWRTLAFLSLHPPPPPPPPEFQWMLSSFLPLMPNPINPLAPSSPPHTSPARAEESRGDSGLTVPPGPTPSQSWSDSWVLSHLLIRSCPAPCGQPRPRPAHRPGYRRPRRLEDTAVLSQWIRLGSPHGYGTTGLPSASSLRES</sequence>
<proteinExistence type="predicted"/>
<evidence type="ECO:0000313" key="2">
    <source>
        <dbReference type="Proteomes" id="UP001157502"/>
    </source>
</evidence>
<dbReference type="Proteomes" id="UP001157502">
    <property type="component" value="Chromosome 35"/>
</dbReference>
<reference evidence="1" key="1">
    <citation type="submission" date="2021-05" db="EMBL/GenBank/DDBJ databases">
        <authorList>
            <person name="Pan Q."/>
            <person name="Jouanno E."/>
            <person name="Zahm M."/>
            <person name="Klopp C."/>
            <person name="Cabau C."/>
            <person name="Louis A."/>
            <person name="Berthelot C."/>
            <person name="Parey E."/>
            <person name="Roest Crollius H."/>
            <person name="Montfort J."/>
            <person name="Robinson-Rechavi M."/>
            <person name="Bouchez O."/>
            <person name="Lampietro C."/>
            <person name="Lopez Roques C."/>
            <person name="Donnadieu C."/>
            <person name="Postlethwait J."/>
            <person name="Bobe J."/>
            <person name="Dillon D."/>
            <person name="Chandos A."/>
            <person name="von Hippel F."/>
            <person name="Guiguen Y."/>
        </authorList>
    </citation>
    <scope>NUCLEOTIDE SEQUENCE</scope>
    <source>
        <strain evidence="1">YG-Jan2019</strain>
    </source>
</reference>
<accession>A0ACC2F3W9</accession>
<gene>
    <name evidence="1" type="ORF">DPEC_G00346760</name>
</gene>
<dbReference type="EMBL" id="CM055762">
    <property type="protein sequence ID" value="KAJ7986047.1"/>
    <property type="molecule type" value="Genomic_DNA"/>
</dbReference>
<evidence type="ECO:0000313" key="1">
    <source>
        <dbReference type="EMBL" id="KAJ7986047.1"/>
    </source>
</evidence>
<comment type="caution">
    <text evidence="1">The sequence shown here is derived from an EMBL/GenBank/DDBJ whole genome shotgun (WGS) entry which is preliminary data.</text>
</comment>
<organism evidence="1 2">
    <name type="scientific">Dallia pectoralis</name>
    <name type="common">Alaska blackfish</name>
    <dbReference type="NCBI Taxonomy" id="75939"/>
    <lineage>
        <taxon>Eukaryota</taxon>
        <taxon>Metazoa</taxon>
        <taxon>Chordata</taxon>
        <taxon>Craniata</taxon>
        <taxon>Vertebrata</taxon>
        <taxon>Euteleostomi</taxon>
        <taxon>Actinopterygii</taxon>
        <taxon>Neopterygii</taxon>
        <taxon>Teleostei</taxon>
        <taxon>Protacanthopterygii</taxon>
        <taxon>Esociformes</taxon>
        <taxon>Umbridae</taxon>
        <taxon>Dallia</taxon>
    </lineage>
</organism>